<gene>
    <name evidence="1" type="ORF">MBMO_EB0-39F01.0026</name>
</gene>
<sequence length="324" mass="34663">MSEVLVEMWRGSFLECQHRGHAVIVNSRGDILESWGNPSKEILPRSACKILQAVPLVESGAADAYGLNLEHLALSCASHQGDSLHTQAVSKWLAELNLSEKDLRCGTHWPLGKETTNEMVRLGKEPCQIHNNCSGKHSGFLTLNKFLKGDAEYIDINHPVQKSILSVFEEMTGETSSGYGIDGCSAPNHATSLKGLATAMAKMGVGERGPASLRLVEAMAKYPLLVAGEGRACSELMSVIGGRVVLKTGAEGVYTAILPKQGLGIALKIEDGATRGSECAIAALLVRLGLCDVKNPMIQKRMFSKLKNAAGIEVGTIRPANCLM</sequence>
<protein>
    <submittedName>
        <fullName evidence="1">L-asparaginase</fullName>
    </submittedName>
</protein>
<reference evidence="1" key="1">
    <citation type="journal article" date="2007" name="Environ. Microbiol.">
        <title>Proteorhodopsin photosystem gene clusters exhibit co-evolutionary trends and shared ancestry among diverse marine microbial phyla.</title>
        <authorList>
            <person name="McCarren J."/>
            <person name="Delong E.F."/>
        </authorList>
    </citation>
    <scope>NUCLEOTIDE SEQUENCE</scope>
</reference>
<dbReference type="AlphaFoldDB" id="A4GHQ4"/>
<dbReference type="PANTHER" id="PTHR42110:SF1">
    <property type="entry name" value="L-ASPARAGINASE, PUTATIVE (AFU_ORTHOLOGUE AFUA_3G11890)-RELATED"/>
    <property type="match status" value="1"/>
</dbReference>
<organism evidence="1">
    <name type="scientific">uncultured marine bacterium EB0_39F01</name>
    <dbReference type="NCBI Taxonomy" id="415436"/>
    <lineage>
        <taxon>Bacteria</taxon>
        <taxon>environmental samples</taxon>
    </lineage>
</organism>
<dbReference type="EMBL" id="EF089398">
    <property type="protein sequence ID" value="ABL97615.1"/>
    <property type="molecule type" value="Genomic_DNA"/>
</dbReference>
<dbReference type="InterPro" id="IPR010349">
    <property type="entry name" value="Asparaginase_II"/>
</dbReference>
<proteinExistence type="predicted"/>
<dbReference type="Pfam" id="PF06089">
    <property type="entry name" value="Asparaginase_II"/>
    <property type="match status" value="1"/>
</dbReference>
<dbReference type="PANTHER" id="PTHR42110">
    <property type="entry name" value="L-ASPARAGINASE, PUTATIVE (AFU_ORTHOLOGUE AFUA_3G11890)-RELATED"/>
    <property type="match status" value="1"/>
</dbReference>
<name>A4GHQ4_9BACT</name>
<evidence type="ECO:0000313" key="1">
    <source>
        <dbReference type="EMBL" id="ABL97615.1"/>
    </source>
</evidence>
<accession>A4GHQ4</accession>